<sequence length="154" mass="17326">MTDRRETGERELTITRVLDAPRRLVFQAWTDPAHVTAWFGPRGFTTPMSTIAMDVRPGGTWQATMIRDDDGAEYSTGGFYIEVSEPERLVFTWGAPGDTRQESVVTVELADLDGRTEMTLHQAGFTTDDSRDSHHDGWSSALDRLTERFREATA</sequence>
<dbReference type="CDD" id="cd07814">
    <property type="entry name" value="SRPBCC_CalC_Aha1-like"/>
    <property type="match status" value="1"/>
</dbReference>
<evidence type="ECO:0000313" key="4">
    <source>
        <dbReference type="Proteomes" id="UP001296706"/>
    </source>
</evidence>
<evidence type="ECO:0000256" key="1">
    <source>
        <dbReference type="ARBA" id="ARBA00006817"/>
    </source>
</evidence>
<dbReference type="Proteomes" id="UP001296706">
    <property type="component" value="Unassembled WGS sequence"/>
</dbReference>
<name>A0ABX1RFK2_9PSEU</name>
<organism evidence="3 4">
    <name type="scientific">Pseudonocardia xinjiangensis</name>
    <dbReference type="NCBI Taxonomy" id="75289"/>
    <lineage>
        <taxon>Bacteria</taxon>
        <taxon>Bacillati</taxon>
        <taxon>Actinomycetota</taxon>
        <taxon>Actinomycetes</taxon>
        <taxon>Pseudonocardiales</taxon>
        <taxon>Pseudonocardiaceae</taxon>
        <taxon>Pseudonocardia</taxon>
    </lineage>
</organism>
<dbReference type="EMBL" id="JAAXKY010000052">
    <property type="protein sequence ID" value="NMH78802.1"/>
    <property type="molecule type" value="Genomic_DNA"/>
</dbReference>
<comment type="similarity">
    <text evidence="1">Belongs to the AHA1 family.</text>
</comment>
<feature type="domain" description="Activator of Hsp90 ATPase homologue 1/2-like C-terminal" evidence="2">
    <location>
        <begin position="19"/>
        <end position="149"/>
    </location>
</feature>
<dbReference type="InterPro" id="IPR013538">
    <property type="entry name" value="ASHA1/2-like_C"/>
</dbReference>
<evidence type="ECO:0000313" key="3">
    <source>
        <dbReference type="EMBL" id="NMH78802.1"/>
    </source>
</evidence>
<dbReference type="SUPFAM" id="SSF55961">
    <property type="entry name" value="Bet v1-like"/>
    <property type="match status" value="1"/>
</dbReference>
<protein>
    <submittedName>
        <fullName evidence="3">SRPBCC domain-containing protein</fullName>
    </submittedName>
</protein>
<comment type="caution">
    <text evidence="3">The sequence shown here is derived from an EMBL/GenBank/DDBJ whole genome shotgun (WGS) entry which is preliminary data.</text>
</comment>
<accession>A0ABX1RFK2</accession>
<dbReference type="Gene3D" id="3.30.530.20">
    <property type="match status" value="1"/>
</dbReference>
<keyword evidence="4" id="KW-1185">Reference proteome</keyword>
<proteinExistence type="inferred from homology"/>
<evidence type="ECO:0000259" key="2">
    <source>
        <dbReference type="Pfam" id="PF08327"/>
    </source>
</evidence>
<dbReference type="RefSeq" id="WP_169396870.1">
    <property type="nucleotide sequence ID" value="NZ_BAAAJH010000034.1"/>
</dbReference>
<gene>
    <name evidence="3" type="ORF">HF577_17135</name>
</gene>
<dbReference type="Pfam" id="PF08327">
    <property type="entry name" value="AHSA1"/>
    <property type="match status" value="1"/>
</dbReference>
<reference evidence="3 4" key="1">
    <citation type="submission" date="2020-04" db="EMBL/GenBank/DDBJ databases">
        <authorList>
            <person name="Klaysubun C."/>
            <person name="Duangmal K."/>
            <person name="Lipun K."/>
        </authorList>
    </citation>
    <scope>NUCLEOTIDE SEQUENCE [LARGE SCALE GENOMIC DNA]</scope>
    <source>
        <strain evidence="3 4">JCM 11839</strain>
    </source>
</reference>
<dbReference type="InterPro" id="IPR023393">
    <property type="entry name" value="START-like_dom_sf"/>
</dbReference>